<dbReference type="Proteomes" id="UP000230776">
    <property type="component" value="Unassembled WGS sequence"/>
</dbReference>
<dbReference type="AlphaFoldDB" id="A0A2H0VH98"/>
<evidence type="ECO:0000313" key="1">
    <source>
        <dbReference type="EMBL" id="PIR98485.1"/>
    </source>
</evidence>
<proteinExistence type="predicted"/>
<reference evidence="2" key="1">
    <citation type="submission" date="2017-09" db="EMBL/GenBank/DDBJ databases">
        <title>Depth-based differentiation of microbial function through sediment-hosted aquifers and enrichment of novel symbionts in the deep terrestrial subsurface.</title>
        <authorList>
            <person name="Probst A.J."/>
            <person name="Ladd B."/>
            <person name="Jarett J.K."/>
            <person name="Geller-Mcgrath D.E."/>
            <person name="Sieber C.M.K."/>
            <person name="Emerson J.B."/>
            <person name="Anantharaman K."/>
            <person name="Thomas B.C."/>
            <person name="Malmstrom R."/>
            <person name="Stieglmeier M."/>
            <person name="Klingl A."/>
            <person name="Woyke T."/>
            <person name="Ryan C.M."/>
            <person name="Banfield J.F."/>
        </authorList>
    </citation>
    <scope>NUCLEOTIDE SEQUENCE [LARGE SCALE GENOMIC DNA]</scope>
</reference>
<dbReference type="EMBL" id="PFAG01000014">
    <property type="protein sequence ID" value="PIR98485.1"/>
    <property type="molecule type" value="Genomic_DNA"/>
</dbReference>
<protein>
    <submittedName>
        <fullName evidence="1">Uncharacterized protein</fullName>
    </submittedName>
</protein>
<evidence type="ECO:0000313" key="2">
    <source>
        <dbReference type="Proteomes" id="UP000230776"/>
    </source>
</evidence>
<accession>A0A2H0VH98</accession>
<gene>
    <name evidence="1" type="ORF">COT88_01515</name>
</gene>
<organism evidence="1 2">
    <name type="scientific">Candidatus Colwellbacteria bacterium CG10_big_fil_rev_8_21_14_0_10_41_28</name>
    <dbReference type="NCBI Taxonomy" id="1974539"/>
    <lineage>
        <taxon>Bacteria</taxon>
        <taxon>Candidatus Colwelliibacteriota</taxon>
    </lineage>
</organism>
<comment type="caution">
    <text evidence="1">The sequence shown here is derived from an EMBL/GenBank/DDBJ whole genome shotgun (WGS) entry which is preliminary data.</text>
</comment>
<sequence>MNISQDLSQFKNQKALLIVSGTRESKFFLAHDGDIDEIDHFKLEEKSYSDKEGFMQKGMFGRTIGAGFVLEKNKKKLEDDFIKILQKHLNEISGKNDIASVYLFTPSHIKNHIKKAIPSPLDKKVESTITGNYHNLHPFKLIEKIDESKKFKGIKLIKESAYKILNKIKK</sequence>
<name>A0A2H0VH98_9BACT</name>